<keyword evidence="1" id="KW-0472">Membrane</keyword>
<accession>A0A7W3XY43</accession>
<keyword evidence="3" id="KW-1185">Reference proteome</keyword>
<dbReference type="Proteomes" id="UP000530234">
    <property type="component" value="Unassembled WGS sequence"/>
</dbReference>
<dbReference type="RefSeq" id="WP_182666200.1">
    <property type="nucleotide sequence ID" value="NZ_VKHS01000577.1"/>
</dbReference>
<reference evidence="3" key="1">
    <citation type="submission" date="2019-10" db="EMBL/GenBank/DDBJ databases">
        <title>Streptomyces sp. nov., a novel actinobacterium isolated from alkaline environment.</title>
        <authorList>
            <person name="Golinska P."/>
        </authorList>
    </citation>
    <scope>NUCLEOTIDE SEQUENCE [LARGE SCALE GENOMIC DNA]</scope>
    <source>
        <strain evidence="3">DSM 42108</strain>
    </source>
</reference>
<evidence type="ECO:0000256" key="1">
    <source>
        <dbReference type="SAM" id="Phobius"/>
    </source>
</evidence>
<feature type="transmembrane region" description="Helical" evidence="1">
    <location>
        <begin position="53"/>
        <end position="74"/>
    </location>
</feature>
<feature type="transmembrane region" description="Helical" evidence="1">
    <location>
        <begin position="95"/>
        <end position="116"/>
    </location>
</feature>
<dbReference type="AlphaFoldDB" id="A0A7W3XY43"/>
<keyword evidence="1" id="KW-0812">Transmembrane</keyword>
<keyword evidence="1" id="KW-1133">Transmembrane helix</keyword>
<proteinExistence type="predicted"/>
<comment type="caution">
    <text evidence="2">The sequence shown here is derived from an EMBL/GenBank/DDBJ whole genome shotgun (WGS) entry which is preliminary data.</text>
</comment>
<name>A0A7W3XY43_9ACTN</name>
<gene>
    <name evidence="2" type="ORF">FOE67_19575</name>
</gene>
<evidence type="ECO:0000313" key="3">
    <source>
        <dbReference type="Proteomes" id="UP000530234"/>
    </source>
</evidence>
<protein>
    <submittedName>
        <fullName evidence="2">Uncharacterized protein</fullName>
    </submittedName>
</protein>
<dbReference type="EMBL" id="VKHS01000577">
    <property type="protein sequence ID" value="MBB0231639.1"/>
    <property type="molecule type" value="Genomic_DNA"/>
</dbReference>
<feature type="transmembrane region" description="Helical" evidence="1">
    <location>
        <begin position="128"/>
        <end position="149"/>
    </location>
</feature>
<evidence type="ECO:0000313" key="2">
    <source>
        <dbReference type="EMBL" id="MBB0231639.1"/>
    </source>
</evidence>
<organism evidence="2 3">
    <name type="scientific">Streptomyces calidiresistens</name>
    <dbReference type="NCBI Taxonomy" id="1485586"/>
    <lineage>
        <taxon>Bacteria</taxon>
        <taxon>Bacillati</taxon>
        <taxon>Actinomycetota</taxon>
        <taxon>Actinomycetes</taxon>
        <taxon>Kitasatosporales</taxon>
        <taxon>Streptomycetaceae</taxon>
        <taxon>Streptomyces</taxon>
    </lineage>
</organism>
<sequence length="162" mass="17893">MRKGTRWANRVELVWLVWGFHAVIAAGLAREERQGDPGLRHEPGMGWSDAFLSPYVLVVCTALSLYFLFSPAFLPVVIREDADLRPSGLPARLRYLVRELVLVGAMVALAALAAGYPPGAAFEEFITAYQAWVFLGVLVTYCLFSPWLLSSGWGSEGDDEDD</sequence>